<dbReference type="AlphaFoldDB" id="F6D6X5"/>
<gene>
    <name evidence="2" type="ordered locus">MSWAN_2428</name>
</gene>
<reference evidence="2 3" key="1">
    <citation type="journal article" date="2014" name="Int. J. Syst. Evol. Microbiol.">
        <title>Methanobacterium paludis sp. nov. and a novel strain of Methanobacterium lacus isolated from northern peatlands.</title>
        <authorList>
            <person name="Cadillo-Quiroz H."/>
            <person name="Brauer S.L."/>
            <person name="Goodson N."/>
            <person name="Yavitt J.B."/>
            <person name="Zinder S.H."/>
        </authorList>
    </citation>
    <scope>NUCLEOTIDE SEQUENCE [LARGE SCALE GENOMIC DNA]</scope>
    <source>
        <strain evidence="3">DSM 25820 / JCM 18151 / SWAN1</strain>
    </source>
</reference>
<keyword evidence="1" id="KW-1133">Transmembrane helix</keyword>
<proteinExistence type="predicted"/>
<evidence type="ECO:0000313" key="2">
    <source>
        <dbReference type="EMBL" id="AEG19430.1"/>
    </source>
</evidence>
<dbReference type="eggNOG" id="arCOG08175">
    <property type="taxonomic scope" value="Archaea"/>
</dbReference>
<evidence type="ECO:0000256" key="1">
    <source>
        <dbReference type="SAM" id="Phobius"/>
    </source>
</evidence>
<keyword evidence="1" id="KW-0812">Transmembrane</keyword>
<dbReference type="STRING" id="868131.MSWAN_2428"/>
<dbReference type="RefSeq" id="WP_013826929.1">
    <property type="nucleotide sequence ID" value="NC_015574.1"/>
</dbReference>
<dbReference type="EMBL" id="CP002772">
    <property type="protein sequence ID" value="AEG19430.1"/>
    <property type="molecule type" value="Genomic_DNA"/>
</dbReference>
<dbReference type="GeneID" id="10669961"/>
<dbReference type="Pfam" id="PF26119">
    <property type="entry name" value="DUF8036"/>
    <property type="match status" value="1"/>
</dbReference>
<feature type="transmembrane region" description="Helical" evidence="1">
    <location>
        <begin position="95"/>
        <end position="116"/>
    </location>
</feature>
<dbReference type="InterPro" id="IPR058349">
    <property type="entry name" value="DUF8036"/>
</dbReference>
<feature type="transmembrane region" description="Helical" evidence="1">
    <location>
        <begin position="62"/>
        <end position="83"/>
    </location>
</feature>
<dbReference type="HOGENOM" id="CLU_168019_0_0_2"/>
<protein>
    <submittedName>
        <fullName evidence="2">Uncharacterized protein</fullName>
    </submittedName>
</protein>
<sequence length="117" mass="12653">MIGEPGFEGNGSPEHIPPNIPLDDPGLAFAAAIVGLANIILLVILLFTYVSNYRKLKSSFSLGLVLFALLLIMQNLLFIFFLVSREGFHGPGMGFPVLSLNIIQFGALIVLLKITLV</sequence>
<evidence type="ECO:0000313" key="3">
    <source>
        <dbReference type="Proteomes" id="UP000009231"/>
    </source>
</evidence>
<name>F6D6X5_METPW</name>
<keyword evidence="1" id="KW-0472">Membrane</keyword>
<organism evidence="2 3">
    <name type="scientific">Methanobacterium paludis (strain DSM 25820 / JCM 18151 / SWAN1)</name>
    <dbReference type="NCBI Taxonomy" id="868131"/>
    <lineage>
        <taxon>Archaea</taxon>
        <taxon>Methanobacteriati</taxon>
        <taxon>Methanobacteriota</taxon>
        <taxon>Methanomada group</taxon>
        <taxon>Methanobacteria</taxon>
        <taxon>Methanobacteriales</taxon>
        <taxon>Methanobacteriaceae</taxon>
        <taxon>Methanobacterium</taxon>
    </lineage>
</organism>
<keyword evidence="3" id="KW-1185">Reference proteome</keyword>
<dbReference type="Proteomes" id="UP000009231">
    <property type="component" value="Chromosome"/>
</dbReference>
<dbReference type="KEGG" id="mew:MSWAN_2428"/>
<accession>F6D6X5</accession>
<feature type="transmembrane region" description="Helical" evidence="1">
    <location>
        <begin position="27"/>
        <end position="50"/>
    </location>
</feature>